<feature type="transmembrane region" description="Helical" evidence="7">
    <location>
        <begin position="211"/>
        <end position="235"/>
    </location>
</feature>
<name>A0A9P8VDQ4_9PEZI</name>
<accession>A0A9P8VDQ4</accession>
<evidence type="ECO:0000256" key="4">
    <source>
        <dbReference type="ARBA" id="ARBA00023136"/>
    </source>
</evidence>
<sequence>MSLQLPPVEYLPYNPLVRALFAVNCTVAAMGVIVVGLRMYSRLHFKAGLGWDDAFILLSLVNPGQSSPTRLTTSVGRLFIGHPIKEVPIQNSLLVSRLMFAYEILYVCAVGTTKLSILCFYLRVFVTPYVRLGAKIGIFIVCLGELGMILQPFLMCKPWQALWDKTIKGECGNHHASLIAMGVWAMVSDMGVLALPVPSLWSLQMDRRKRVALIVVFSIGLLATIIAACRVYVLAAVYETGPGADSSGTATWPDFLAVLEPNLNILCISLPMLASLMKRAVGKTTDASSNADYHRSSRSRTFGRGSAADRFQRMDDRSIHLDSMVTKTECRADTRSETGSETALSPSGRETQVSEGGGGSRDTMTDGIRVKRTLQVSVSEAQ</sequence>
<dbReference type="PANTHER" id="PTHR33048">
    <property type="entry name" value="PTH11-LIKE INTEGRAL MEMBRANE PROTEIN (AFU_ORTHOLOGUE AFUA_5G11245)"/>
    <property type="match status" value="1"/>
</dbReference>
<feature type="compositionally biased region" description="Polar residues" evidence="6">
    <location>
        <begin position="339"/>
        <end position="354"/>
    </location>
</feature>
<dbReference type="PANTHER" id="PTHR33048:SF161">
    <property type="entry name" value="INTEGRAL MEMBRANE PROTEIN"/>
    <property type="match status" value="1"/>
</dbReference>
<reference evidence="9" key="1">
    <citation type="journal article" date="2021" name="Nat. Commun.">
        <title>Genetic determinants of endophytism in the Arabidopsis root mycobiome.</title>
        <authorList>
            <person name="Mesny F."/>
            <person name="Miyauchi S."/>
            <person name="Thiergart T."/>
            <person name="Pickel B."/>
            <person name="Atanasova L."/>
            <person name="Karlsson M."/>
            <person name="Huettel B."/>
            <person name="Barry K.W."/>
            <person name="Haridas S."/>
            <person name="Chen C."/>
            <person name="Bauer D."/>
            <person name="Andreopoulos W."/>
            <person name="Pangilinan J."/>
            <person name="LaButti K."/>
            <person name="Riley R."/>
            <person name="Lipzen A."/>
            <person name="Clum A."/>
            <person name="Drula E."/>
            <person name="Henrissat B."/>
            <person name="Kohler A."/>
            <person name="Grigoriev I.V."/>
            <person name="Martin F.M."/>
            <person name="Hacquard S."/>
        </authorList>
    </citation>
    <scope>NUCLEOTIDE SEQUENCE</scope>
    <source>
        <strain evidence="9">MPI-SDFR-AT-0117</strain>
    </source>
</reference>
<organism evidence="9 10">
    <name type="scientific">Plectosphaerella plurivora</name>
    <dbReference type="NCBI Taxonomy" id="936078"/>
    <lineage>
        <taxon>Eukaryota</taxon>
        <taxon>Fungi</taxon>
        <taxon>Dikarya</taxon>
        <taxon>Ascomycota</taxon>
        <taxon>Pezizomycotina</taxon>
        <taxon>Sordariomycetes</taxon>
        <taxon>Hypocreomycetidae</taxon>
        <taxon>Glomerellales</taxon>
        <taxon>Plectosphaerellaceae</taxon>
        <taxon>Plectosphaerella</taxon>
    </lineage>
</organism>
<comment type="similarity">
    <text evidence="5">Belongs to the SAT4 family.</text>
</comment>
<comment type="caution">
    <text evidence="9">The sequence shown here is derived from an EMBL/GenBank/DDBJ whole genome shotgun (WGS) entry which is preliminary data.</text>
</comment>
<feature type="region of interest" description="Disordered" evidence="6">
    <location>
        <begin position="287"/>
        <end position="307"/>
    </location>
</feature>
<feature type="domain" description="Rhodopsin" evidence="8">
    <location>
        <begin position="37"/>
        <end position="279"/>
    </location>
</feature>
<protein>
    <recommendedName>
        <fullName evidence="8">Rhodopsin domain-containing protein</fullName>
    </recommendedName>
</protein>
<feature type="transmembrane region" description="Helical" evidence="7">
    <location>
        <begin position="104"/>
        <end position="124"/>
    </location>
</feature>
<gene>
    <name evidence="9" type="ORF">F5X68DRAFT_275372</name>
</gene>
<evidence type="ECO:0000256" key="7">
    <source>
        <dbReference type="SAM" id="Phobius"/>
    </source>
</evidence>
<keyword evidence="10" id="KW-1185">Reference proteome</keyword>
<dbReference type="InterPro" id="IPR052337">
    <property type="entry name" value="SAT4-like"/>
</dbReference>
<dbReference type="EMBL" id="JAGSXJ010000009">
    <property type="protein sequence ID" value="KAH6688521.1"/>
    <property type="molecule type" value="Genomic_DNA"/>
</dbReference>
<evidence type="ECO:0000256" key="6">
    <source>
        <dbReference type="SAM" id="MobiDB-lite"/>
    </source>
</evidence>
<evidence type="ECO:0000259" key="8">
    <source>
        <dbReference type="Pfam" id="PF20684"/>
    </source>
</evidence>
<keyword evidence="4 7" id="KW-0472">Membrane</keyword>
<keyword evidence="2 7" id="KW-0812">Transmembrane</keyword>
<dbReference type="Pfam" id="PF20684">
    <property type="entry name" value="Fung_rhodopsin"/>
    <property type="match status" value="1"/>
</dbReference>
<evidence type="ECO:0000313" key="10">
    <source>
        <dbReference type="Proteomes" id="UP000770015"/>
    </source>
</evidence>
<dbReference type="OrthoDB" id="3529975at2759"/>
<evidence type="ECO:0000256" key="2">
    <source>
        <dbReference type="ARBA" id="ARBA00022692"/>
    </source>
</evidence>
<dbReference type="Proteomes" id="UP000770015">
    <property type="component" value="Unassembled WGS sequence"/>
</dbReference>
<evidence type="ECO:0000313" key="9">
    <source>
        <dbReference type="EMBL" id="KAH6688521.1"/>
    </source>
</evidence>
<dbReference type="InterPro" id="IPR049326">
    <property type="entry name" value="Rhodopsin_dom_fungi"/>
</dbReference>
<comment type="subcellular location">
    <subcellularLocation>
        <location evidence="1">Membrane</location>
        <topology evidence="1">Multi-pass membrane protein</topology>
    </subcellularLocation>
</comment>
<evidence type="ECO:0000256" key="3">
    <source>
        <dbReference type="ARBA" id="ARBA00022989"/>
    </source>
</evidence>
<evidence type="ECO:0000256" key="5">
    <source>
        <dbReference type="ARBA" id="ARBA00038359"/>
    </source>
</evidence>
<feature type="region of interest" description="Disordered" evidence="6">
    <location>
        <begin position="330"/>
        <end position="382"/>
    </location>
</feature>
<dbReference type="GO" id="GO:0016020">
    <property type="term" value="C:membrane"/>
    <property type="evidence" value="ECO:0007669"/>
    <property type="project" value="UniProtKB-SubCell"/>
</dbReference>
<feature type="transmembrane region" description="Helical" evidence="7">
    <location>
        <begin position="20"/>
        <end position="40"/>
    </location>
</feature>
<feature type="transmembrane region" description="Helical" evidence="7">
    <location>
        <begin position="136"/>
        <end position="155"/>
    </location>
</feature>
<proteinExistence type="inferred from homology"/>
<dbReference type="AlphaFoldDB" id="A0A9P8VDQ4"/>
<keyword evidence="3 7" id="KW-1133">Transmembrane helix</keyword>
<evidence type="ECO:0000256" key="1">
    <source>
        <dbReference type="ARBA" id="ARBA00004141"/>
    </source>
</evidence>